<feature type="compositionally biased region" description="Polar residues" evidence="1">
    <location>
        <begin position="1"/>
        <end position="11"/>
    </location>
</feature>
<dbReference type="EMBL" id="JARAKH010000044">
    <property type="protein sequence ID" value="KAK8378827.1"/>
    <property type="molecule type" value="Genomic_DNA"/>
</dbReference>
<accession>A0AAW0SVW4</accession>
<evidence type="ECO:0000256" key="1">
    <source>
        <dbReference type="SAM" id="MobiDB-lite"/>
    </source>
</evidence>
<feature type="compositionally biased region" description="Low complexity" evidence="1">
    <location>
        <begin position="96"/>
        <end position="109"/>
    </location>
</feature>
<feature type="compositionally biased region" description="Basic residues" evidence="1">
    <location>
        <begin position="110"/>
        <end position="119"/>
    </location>
</feature>
<dbReference type="Proteomes" id="UP001487740">
    <property type="component" value="Unassembled WGS sequence"/>
</dbReference>
<evidence type="ECO:0000313" key="3">
    <source>
        <dbReference type="Proteomes" id="UP001487740"/>
    </source>
</evidence>
<proteinExistence type="predicted"/>
<feature type="region of interest" description="Disordered" evidence="1">
    <location>
        <begin position="64"/>
        <end position="131"/>
    </location>
</feature>
<feature type="compositionally biased region" description="Basic and acidic residues" evidence="1">
    <location>
        <begin position="121"/>
        <end position="131"/>
    </location>
</feature>
<reference evidence="2 3" key="1">
    <citation type="submission" date="2023-03" db="EMBL/GenBank/DDBJ databases">
        <title>High-quality genome of Scylla paramamosain provides insights in environmental adaptation.</title>
        <authorList>
            <person name="Zhang L."/>
        </authorList>
    </citation>
    <scope>NUCLEOTIDE SEQUENCE [LARGE SCALE GENOMIC DNA]</scope>
    <source>
        <strain evidence="2">LZ_2023a</strain>
        <tissue evidence="2">Muscle</tissue>
    </source>
</reference>
<gene>
    <name evidence="2" type="ORF">O3P69_009506</name>
</gene>
<feature type="region of interest" description="Disordered" evidence="1">
    <location>
        <begin position="1"/>
        <end position="35"/>
    </location>
</feature>
<evidence type="ECO:0000313" key="2">
    <source>
        <dbReference type="EMBL" id="KAK8378827.1"/>
    </source>
</evidence>
<organism evidence="2 3">
    <name type="scientific">Scylla paramamosain</name>
    <name type="common">Mud crab</name>
    <dbReference type="NCBI Taxonomy" id="85552"/>
    <lineage>
        <taxon>Eukaryota</taxon>
        <taxon>Metazoa</taxon>
        <taxon>Ecdysozoa</taxon>
        <taxon>Arthropoda</taxon>
        <taxon>Crustacea</taxon>
        <taxon>Multicrustacea</taxon>
        <taxon>Malacostraca</taxon>
        <taxon>Eumalacostraca</taxon>
        <taxon>Eucarida</taxon>
        <taxon>Decapoda</taxon>
        <taxon>Pleocyemata</taxon>
        <taxon>Brachyura</taxon>
        <taxon>Eubrachyura</taxon>
        <taxon>Portunoidea</taxon>
        <taxon>Portunidae</taxon>
        <taxon>Portuninae</taxon>
        <taxon>Scylla</taxon>
    </lineage>
</organism>
<comment type="caution">
    <text evidence="2">The sequence shown here is derived from an EMBL/GenBank/DDBJ whole genome shotgun (WGS) entry which is preliminary data.</text>
</comment>
<protein>
    <submittedName>
        <fullName evidence="2">Uncharacterized protein</fullName>
    </submittedName>
</protein>
<keyword evidence="3" id="KW-1185">Reference proteome</keyword>
<sequence length="131" mass="14203">MTPLDLSSPSDMRSHEVTGGHRRLPAAMNPRSYSRGVLGSRRGQLICSGVAEVSAAVVMTSFREDSNPGQENQVHWLTTRPTSSEALTDRPLARLQSQPATASQSPSGSQRRRVCRSSLHRTSEDAKLASC</sequence>
<feature type="compositionally biased region" description="Polar residues" evidence="1">
    <location>
        <begin position="67"/>
        <end position="86"/>
    </location>
</feature>
<name>A0AAW0SVW4_SCYPA</name>
<dbReference type="AlphaFoldDB" id="A0AAW0SVW4"/>